<evidence type="ECO:0000313" key="5">
    <source>
        <dbReference type="Proteomes" id="UP000555393"/>
    </source>
</evidence>
<dbReference type="PANTHER" id="PTHR30349">
    <property type="entry name" value="PHAGE INTEGRASE-RELATED"/>
    <property type="match status" value="1"/>
</dbReference>
<dbReference type="SUPFAM" id="SSF56349">
    <property type="entry name" value="DNA breaking-rejoining enzymes"/>
    <property type="match status" value="1"/>
</dbReference>
<dbReference type="PROSITE" id="PS51898">
    <property type="entry name" value="TYR_RECOMBINASE"/>
    <property type="match status" value="1"/>
</dbReference>
<proteinExistence type="predicted"/>
<dbReference type="Pfam" id="PF00589">
    <property type="entry name" value="Phage_integrase"/>
    <property type="match status" value="1"/>
</dbReference>
<dbReference type="AlphaFoldDB" id="A0A841M9X9"/>
<feature type="domain" description="Tyr recombinase" evidence="3">
    <location>
        <begin position="167"/>
        <end position="345"/>
    </location>
</feature>
<dbReference type="InterPro" id="IPR002104">
    <property type="entry name" value="Integrase_catalytic"/>
</dbReference>
<protein>
    <submittedName>
        <fullName evidence="4">Integrase</fullName>
    </submittedName>
</protein>
<keyword evidence="1" id="KW-0229">DNA integration</keyword>
<dbReference type="GO" id="GO:0003677">
    <property type="term" value="F:DNA binding"/>
    <property type="evidence" value="ECO:0007669"/>
    <property type="project" value="InterPro"/>
</dbReference>
<dbReference type="InterPro" id="IPR050090">
    <property type="entry name" value="Tyrosine_recombinase_XerCD"/>
</dbReference>
<organism evidence="4 5">
    <name type="scientific">Paenochrobactrum gallinarii</name>
    <dbReference type="NCBI Taxonomy" id="643673"/>
    <lineage>
        <taxon>Bacteria</taxon>
        <taxon>Pseudomonadati</taxon>
        <taxon>Pseudomonadota</taxon>
        <taxon>Alphaproteobacteria</taxon>
        <taxon>Hyphomicrobiales</taxon>
        <taxon>Brucellaceae</taxon>
        <taxon>Paenochrobactrum</taxon>
    </lineage>
</organism>
<dbReference type="EMBL" id="JACIIU010000025">
    <property type="protein sequence ID" value="MBB6262344.1"/>
    <property type="molecule type" value="Genomic_DNA"/>
</dbReference>
<evidence type="ECO:0000256" key="1">
    <source>
        <dbReference type="ARBA" id="ARBA00022908"/>
    </source>
</evidence>
<dbReference type="Gene3D" id="1.10.443.10">
    <property type="entry name" value="Intergrase catalytic core"/>
    <property type="match status" value="1"/>
</dbReference>
<dbReference type="RefSeq" id="WP_184224529.1">
    <property type="nucleotide sequence ID" value="NZ_JACIIU010000025.1"/>
</dbReference>
<dbReference type="GO" id="GO:0015074">
    <property type="term" value="P:DNA integration"/>
    <property type="evidence" value="ECO:0007669"/>
    <property type="project" value="UniProtKB-KW"/>
</dbReference>
<dbReference type="InterPro" id="IPR013762">
    <property type="entry name" value="Integrase-like_cat_sf"/>
</dbReference>
<name>A0A841M9X9_9HYPH</name>
<dbReference type="CDD" id="cd00796">
    <property type="entry name" value="INT_Rci_Hp1_C"/>
    <property type="match status" value="1"/>
</dbReference>
<comment type="caution">
    <text evidence="4">The sequence shown here is derived from an EMBL/GenBank/DDBJ whole genome shotgun (WGS) entry which is preliminary data.</text>
</comment>
<dbReference type="PANTHER" id="PTHR30349:SF64">
    <property type="entry name" value="PROPHAGE INTEGRASE INTD-RELATED"/>
    <property type="match status" value="1"/>
</dbReference>
<evidence type="ECO:0000313" key="4">
    <source>
        <dbReference type="EMBL" id="MBB6262344.1"/>
    </source>
</evidence>
<keyword evidence="2" id="KW-0233">DNA recombination</keyword>
<dbReference type="GO" id="GO:0006310">
    <property type="term" value="P:DNA recombination"/>
    <property type="evidence" value="ECO:0007669"/>
    <property type="project" value="UniProtKB-KW"/>
</dbReference>
<reference evidence="4 5" key="1">
    <citation type="submission" date="2020-08" db="EMBL/GenBank/DDBJ databases">
        <title>Genomic Encyclopedia of Type Strains, Phase IV (KMG-IV): sequencing the most valuable type-strain genomes for metagenomic binning, comparative biology and taxonomic classification.</title>
        <authorList>
            <person name="Goeker M."/>
        </authorList>
    </citation>
    <scope>NUCLEOTIDE SEQUENCE [LARGE SCALE GENOMIC DNA]</scope>
    <source>
        <strain evidence="4 5">DSM 22336</strain>
    </source>
</reference>
<dbReference type="InterPro" id="IPR011010">
    <property type="entry name" value="DNA_brk_join_enz"/>
</dbReference>
<sequence length="361" mass="40783">MLVKRGNSKFWYAQFQIDHQTIVRSTKTSDRKVALQVAVKIRADAHAELLLGKKASITLETALRRFANSKLGTPNHRNLESQIRVILSLISGTIPLIKVSSDTLESFRQKRLSQGCASQTIKHGINCLIGAIHLARKDGYQSPSITVPSIRIPNSKIRYLSIEEECRLLYELSPTRVAKGLSADPSCRQGRQKWMQDNYDLVVMLIDTGARYSEIANLAWKDIDINRGEIRLWRSKVQNESVIYMTDRVETILCRRLRESNALFVFVNKAGEKRGYSAVAIRKAFRRAGLDDCTIHTLRHTHATRLIQNGLSIQEVKVVLGHSDIRTTMRYAHLEQAVITRKARDVVNAVNAVNQSGEARA</sequence>
<dbReference type="Proteomes" id="UP000555393">
    <property type="component" value="Unassembled WGS sequence"/>
</dbReference>
<accession>A0A841M9X9</accession>
<evidence type="ECO:0000256" key="2">
    <source>
        <dbReference type="ARBA" id="ARBA00023172"/>
    </source>
</evidence>
<gene>
    <name evidence="4" type="ORF">FHS77_002916</name>
</gene>
<keyword evidence="5" id="KW-1185">Reference proteome</keyword>
<evidence type="ECO:0000259" key="3">
    <source>
        <dbReference type="PROSITE" id="PS51898"/>
    </source>
</evidence>